<dbReference type="GO" id="GO:0008479">
    <property type="term" value="F:tRNA-guanosine(34) queuine transglycosylase activity"/>
    <property type="evidence" value="ECO:0007669"/>
    <property type="project" value="UniProtKB-UniRule"/>
</dbReference>
<evidence type="ECO:0000256" key="4">
    <source>
        <dbReference type="ARBA" id="ARBA00022833"/>
    </source>
</evidence>
<evidence type="ECO:0000313" key="8">
    <source>
        <dbReference type="Proteomes" id="UP001152798"/>
    </source>
</evidence>
<keyword evidence="3 5" id="KW-0479">Metal-binding</keyword>
<dbReference type="AlphaFoldDB" id="A0A9P0E704"/>
<keyword evidence="1 5" id="KW-0963">Cytoplasm</keyword>
<feature type="binding site" evidence="5">
    <location>
        <position position="333"/>
    </location>
    <ligand>
        <name>Zn(2+)</name>
        <dbReference type="ChEBI" id="CHEBI:29105"/>
    </ligand>
</feature>
<feature type="domain" description="tRNA-guanine(15) transglycosylase-like" evidence="6">
    <location>
        <begin position="12"/>
        <end position="383"/>
    </location>
</feature>
<feature type="binding site" evidence="5">
    <location>
        <position position="335"/>
    </location>
    <ligand>
        <name>Zn(2+)</name>
        <dbReference type="ChEBI" id="CHEBI:29105"/>
    </ligand>
</feature>
<evidence type="ECO:0000313" key="7">
    <source>
        <dbReference type="EMBL" id="CAH1389584.1"/>
    </source>
</evidence>
<proteinExistence type="inferred from homology"/>
<keyword evidence="8" id="KW-1185">Reference proteome</keyword>
<dbReference type="EMBL" id="OV725077">
    <property type="protein sequence ID" value="CAH1389584.1"/>
    <property type="molecule type" value="Genomic_DNA"/>
</dbReference>
<feature type="binding site" evidence="5">
    <location>
        <position position="364"/>
    </location>
    <ligand>
        <name>Zn(2+)</name>
        <dbReference type="ChEBI" id="CHEBI:29105"/>
    </ligand>
</feature>
<dbReference type="SUPFAM" id="SSF51713">
    <property type="entry name" value="tRNA-guanine transglycosylase"/>
    <property type="match status" value="1"/>
</dbReference>
<dbReference type="InterPro" id="IPR028592">
    <property type="entry name" value="QTRTD1"/>
</dbReference>
<comment type="function">
    <text evidence="5">Non-catalytic subunit of the queuine tRNA-ribosyltransferase (TGT) that catalyzes the base-exchange of a guanine (G) residue with queuine (Q) at position 34 (anticodon wobble position) in tRNAs with GU(N) anticodons (tRNA-Asp, -Asn, -His and -Tyr), resulting in the hypermodified nucleoside queuosine (7-(((4,5-cis-dihydroxy-2-cyclopenten-1-yl)amino)methyl)-7-deazaguanosine).</text>
</comment>
<evidence type="ECO:0000256" key="1">
    <source>
        <dbReference type="ARBA" id="ARBA00022490"/>
    </source>
</evidence>
<keyword evidence="4 5" id="KW-0862">Zinc</keyword>
<comment type="similarity">
    <text evidence="5">Belongs to the queuine tRNA-ribosyltransferase family. QTRT2 subfamily.</text>
</comment>
<dbReference type="GO" id="GO:0006400">
    <property type="term" value="P:tRNA modification"/>
    <property type="evidence" value="ECO:0007669"/>
    <property type="project" value="InterPro"/>
</dbReference>
<comment type="cofactor">
    <cofactor evidence="5">
        <name>Zn(2+)</name>
        <dbReference type="ChEBI" id="CHEBI:29105"/>
    </cofactor>
    <text evidence="5">Binds 1 zinc ion per subunit.</text>
</comment>
<organism evidence="7 8">
    <name type="scientific">Nezara viridula</name>
    <name type="common">Southern green stink bug</name>
    <name type="synonym">Cimex viridulus</name>
    <dbReference type="NCBI Taxonomy" id="85310"/>
    <lineage>
        <taxon>Eukaryota</taxon>
        <taxon>Metazoa</taxon>
        <taxon>Ecdysozoa</taxon>
        <taxon>Arthropoda</taxon>
        <taxon>Hexapoda</taxon>
        <taxon>Insecta</taxon>
        <taxon>Pterygota</taxon>
        <taxon>Neoptera</taxon>
        <taxon>Paraneoptera</taxon>
        <taxon>Hemiptera</taxon>
        <taxon>Heteroptera</taxon>
        <taxon>Panheteroptera</taxon>
        <taxon>Pentatomomorpha</taxon>
        <taxon>Pentatomoidea</taxon>
        <taxon>Pentatomidae</taxon>
        <taxon>Pentatominae</taxon>
        <taxon>Nezara</taxon>
    </lineage>
</organism>
<dbReference type="Gene3D" id="3.20.20.105">
    <property type="entry name" value="Queuine tRNA-ribosyltransferase-like"/>
    <property type="match status" value="1"/>
</dbReference>
<gene>
    <name evidence="7" type="ORF">NEZAVI_LOCUS970</name>
</gene>
<evidence type="ECO:0000256" key="2">
    <source>
        <dbReference type="ARBA" id="ARBA00022694"/>
    </source>
</evidence>
<accession>A0A9P0E704</accession>
<dbReference type="InterPro" id="IPR036511">
    <property type="entry name" value="TGT-like_sf"/>
</dbReference>
<reference evidence="7" key="1">
    <citation type="submission" date="2022-01" db="EMBL/GenBank/DDBJ databases">
        <authorList>
            <person name="King R."/>
        </authorList>
    </citation>
    <scope>NUCLEOTIDE SEQUENCE</scope>
</reference>
<evidence type="ECO:0000256" key="3">
    <source>
        <dbReference type="ARBA" id="ARBA00022723"/>
    </source>
</evidence>
<dbReference type="PANTHER" id="PTHR46064:SF1">
    <property type="entry name" value="QUEUINE TRNA-RIBOSYLTRANSFERASE ACCESSORY SUBUNIT 2"/>
    <property type="match status" value="1"/>
</dbReference>
<dbReference type="GO" id="GO:0046872">
    <property type="term" value="F:metal ion binding"/>
    <property type="evidence" value="ECO:0007669"/>
    <property type="project" value="UniProtKB-KW"/>
</dbReference>
<dbReference type="Pfam" id="PF01702">
    <property type="entry name" value="TGT"/>
    <property type="match status" value="1"/>
</dbReference>
<dbReference type="InterPro" id="IPR050852">
    <property type="entry name" value="Queuine_tRNA-ribosyltrfase"/>
</dbReference>
<dbReference type="Proteomes" id="UP001152798">
    <property type="component" value="Chromosome 1"/>
</dbReference>
<dbReference type="OrthoDB" id="27601at2759"/>
<dbReference type="PANTHER" id="PTHR46064">
    <property type="entry name" value="QUEUINE TRNA-RIBOSYLTRANSFERASE ACCESSORY SUBUNIT 2"/>
    <property type="match status" value="1"/>
</dbReference>
<dbReference type="InterPro" id="IPR002616">
    <property type="entry name" value="tRNA_ribo_trans-like"/>
</dbReference>
<feature type="binding site" evidence="5">
    <location>
        <position position="338"/>
    </location>
    <ligand>
        <name>Zn(2+)</name>
        <dbReference type="ChEBI" id="CHEBI:29105"/>
    </ligand>
</feature>
<comment type="subcellular location">
    <subcellularLocation>
        <location evidence="5">Cytoplasm</location>
    </subcellularLocation>
</comment>
<keyword evidence="2 5" id="KW-0819">tRNA processing</keyword>
<dbReference type="HAMAP" id="MF_03043">
    <property type="entry name" value="QTRT2"/>
    <property type="match status" value="1"/>
</dbReference>
<dbReference type="GO" id="GO:0005737">
    <property type="term" value="C:cytoplasm"/>
    <property type="evidence" value="ECO:0007669"/>
    <property type="project" value="UniProtKB-SubCell"/>
</dbReference>
<comment type="subunit">
    <text evidence="5">Heterodimer of a catalytic subunit and an accessory subunit.</text>
</comment>
<evidence type="ECO:0000259" key="6">
    <source>
        <dbReference type="Pfam" id="PF01702"/>
    </source>
</evidence>
<sequence length="390" mass="43905">MKFSIIGVLNTGARQGKLTNISRLPGVVLETPLLLFYTKGGSIPHITREVLDLLTKENLGIQITLPSTIQCFEGAKSFGKGIAEFVGLKEMLTYCSVQDSAINTPEGYNSKEQISVWSNTGRVAVNADKYMDIIETFQPDFYQALSNGDTHSDSSKKKTQKVMDSSDKLLDKCLERHQSSLALKSISIFGNIEGGYDVDLRKLSAQVVSSKPVDGFIINGLHNNGPDVEKLNLKKVAPLLEAVMKHLPEDKPRIIHGCWRPEHVLKMVDMGIDIFDSSLVYITTERKSAFIFQYFEVPVEESRTESFDECSILEINLEDKSYKEDFRPILEDCTCLSCRKHSRAYIHHLIMNKELLASTLLMLHNLHHYMLFFNSIRTAASKGKKISISY</sequence>
<protein>
    <recommendedName>
        <fullName evidence="5">Queuine tRNA-ribosyltransferase accessory subunit 2</fullName>
    </recommendedName>
    <alternativeName>
        <fullName evidence="5">Queuine tRNA-ribosyltransferase domain-containing protein 1</fullName>
    </alternativeName>
</protein>
<name>A0A9P0E704_NEZVI</name>
<dbReference type="NCBIfam" id="TIGR00449">
    <property type="entry name" value="tgt_general"/>
    <property type="match status" value="1"/>
</dbReference>
<evidence type="ECO:0000256" key="5">
    <source>
        <dbReference type="HAMAP-Rule" id="MF_03043"/>
    </source>
</evidence>